<reference evidence="2" key="1">
    <citation type="journal article" date="2018" name="BMC Genomics">
        <title>The complete and fully assembled genome sequence of Aeromonas salmonicida subsp. pectinolytica and its comparative analysis with other Aeromonas species: investigation of the mobilome in environmental and pathogenic strains.</title>
        <authorList>
            <person name="Pfeiffer F."/>
            <person name="Zamora-Lagos M.A."/>
            <person name="Blettinger M."/>
            <person name="Yeroslaviz A."/>
            <person name="Dahl A."/>
            <person name="Gruber S."/>
            <person name="Habermann B.H."/>
        </authorList>
    </citation>
    <scope>NUCLEOTIDE SEQUENCE [LARGE SCALE GENOMIC DNA]</scope>
    <source>
        <strain evidence="2">34mel</strain>
    </source>
</reference>
<dbReference type="Gene3D" id="3.10.450.430">
    <property type="entry name" value="Protein of unknown function DUF2787"/>
    <property type="match status" value="1"/>
</dbReference>
<evidence type="ECO:0000313" key="2">
    <source>
        <dbReference type="Proteomes" id="UP000222916"/>
    </source>
</evidence>
<proteinExistence type="predicted"/>
<dbReference type="EMBL" id="CP022426">
    <property type="protein sequence ID" value="ATP08792.1"/>
    <property type="molecule type" value="Genomic_DNA"/>
</dbReference>
<dbReference type="OrthoDB" id="5589278at2"/>
<protein>
    <submittedName>
        <fullName evidence="1">DUF2787 family protein</fullName>
    </submittedName>
</protein>
<dbReference type="Proteomes" id="UP000222916">
    <property type="component" value="Chromosome"/>
</dbReference>
<organism evidence="1 2">
    <name type="scientific">Aeromonas salmonicida subsp. pectinolytica 34mel</name>
    <dbReference type="NCBI Taxonomy" id="1324960"/>
    <lineage>
        <taxon>Bacteria</taxon>
        <taxon>Pseudomonadati</taxon>
        <taxon>Pseudomonadota</taxon>
        <taxon>Gammaproteobacteria</taxon>
        <taxon>Aeromonadales</taxon>
        <taxon>Aeromonadaceae</taxon>
        <taxon>Aeromonas</taxon>
    </lineage>
</organism>
<dbReference type="InterPro" id="IPR021248">
    <property type="entry name" value="DUF2787"/>
</dbReference>
<evidence type="ECO:0000313" key="1">
    <source>
        <dbReference type="EMBL" id="ATP08792.1"/>
    </source>
</evidence>
<dbReference type="PANTHER" id="PTHR38978">
    <property type="entry name" value="DUF2787 DOMAIN-CONTAINING PROTEIN"/>
    <property type="match status" value="1"/>
</dbReference>
<sequence>MMTMPFHLAGMALSISPELPNLLRNVVREQRLDLTHLSTLTFNFRSPGYSAETGGVHPVELRLIRGLHGWVFDYITDFSYQGLGQDAELCKELDFNLSSDEHYLQGWGPLPGVEARELFAMWQSNFISYARLGYFTVTVSGD</sequence>
<name>A0A2D1QEY0_AERSA</name>
<gene>
    <name evidence="1" type="ORF">Asalp_15860</name>
</gene>
<dbReference type="AlphaFoldDB" id="A0A2D1QEY0"/>
<dbReference type="PANTHER" id="PTHR38978:SF2">
    <property type="entry name" value="DUF2787 DOMAIN-CONTAINING PROTEIN"/>
    <property type="match status" value="1"/>
</dbReference>
<accession>A0A2D1QEY0</accession>
<dbReference type="Pfam" id="PF10980">
    <property type="entry name" value="DUF2787"/>
    <property type="match status" value="1"/>
</dbReference>